<dbReference type="OrthoDB" id="3943649at2759"/>
<sequence length="65" mass="6843">MPSDTNPSPSTSAPPKTQPWKAHWPPKSPVTAGEKHGFSKGQKIELEGTASGAHVAKANTDTVHQ</sequence>
<gene>
    <name evidence="2" type="ORF">EJ04DRAFT_511073</name>
</gene>
<feature type="region of interest" description="Disordered" evidence="1">
    <location>
        <begin position="46"/>
        <end position="65"/>
    </location>
</feature>
<dbReference type="Proteomes" id="UP000799444">
    <property type="component" value="Unassembled WGS sequence"/>
</dbReference>
<dbReference type="EMBL" id="ML996125">
    <property type="protein sequence ID" value="KAF2736407.1"/>
    <property type="molecule type" value="Genomic_DNA"/>
</dbReference>
<feature type="region of interest" description="Disordered" evidence="1">
    <location>
        <begin position="1"/>
        <end position="40"/>
    </location>
</feature>
<reference evidence="2" key="1">
    <citation type="journal article" date="2020" name="Stud. Mycol.">
        <title>101 Dothideomycetes genomes: a test case for predicting lifestyles and emergence of pathogens.</title>
        <authorList>
            <person name="Haridas S."/>
            <person name="Albert R."/>
            <person name="Binder M."/>
            <person name="Bloem J."/>
            <person name="Labutti K."/>
            <person name="Salamov A."/>
            <person name="Andreopoulos B."/>
            <person name="Baker S."/>
            <person name="Barry K."/>
            <person name="Bills G."/>
            <person name="Bluhm B."/>
            <person name="Cannon C."/>
            <person name="Castanera R."/>
            <person name="Culley D."/>
            <person name="Daum C."/>
            <person name="Ezra D."/>
            <person name="Gonzalez J."/>
            <person name="Henrissat B."/>
            <person name="Kuo A."/>
            <person name="Liang C."/>
            <person name="Lipzen A."/>
            <person name="Lutzoni F."/>
            <person name="Magnuson J."/>
            <person name="Mondo S."/>
            <person name="Nolan M."/>
            <person name="Ohm R."/>
            <person name="Pangilinan J."/>
            <person name="Park H.-J."/>
            <person name="Ramirez L."/>
            <person name="Alfaro M."/>
            <person name="Sun H."/>
            <person name="Tritt A."/>
            <person name="Yoshinaga Y."/>
            <person name="Zwiers L.-H."/>
            <person name="Turgeon B."/>
            <person name="Goodwin S."/>
            <person name="Spatafora J."/>
            <person name="Crous P."/>
            <person name="Grigoriev I."/>
        </authorList>
    </citation>
    <scope>NUCLEOTIDE SEQUENCE</scope>
    <source>
        <strain evidence="2">CBS 125425</strain>
    </source>
</reference>
<protein>
    <submittedName>
        <fullName evidence="2">Uncharacterized protein</fullName>
    </submittedName>
</protein>
<dbReference type="AlphaFoldDB" id="A0A9P4V1J0"/>
<evidence type="ECO:0000313" key="2">
    <source>
        <dbReference type="EMBL" id="KAF2736407.1"/>
    </source>
</evidence>
<name>A0A9P4V1J0_9PLEO</name>
<feature type="compositionally biased region" description="Polar residues" evidence="1">
    <location>
        <begin position="1"/>
        <end position="15"/>
    </location>
</feature>
<comment type="caution">
    <text evidence="2">The sequence shown here is derived from an EMBL/GenBank/DDBJ whole genome shotgun (WGS) entry which is preliminary data.</text>
</comment>
<accession>A0A9P4V1J0</accession>
<evidence type="ECO:0000313" key="3">
    <source>
        <dbReference type="Proteomes" id="UP000799444"/>
    </source>
</evidence>
<evidence type="ECO:0000256" key="1">
    <source>
        <dbReference type="SAM" id="MobiDB-lite"/>
    </source>
</evidence>
<keyword evidence="3" id="KW-1185">Reference proteome</keyword>
<organism evidence="2 3">
    <name type="scientific">Polyplosphaeria fusca</name>
    <dbReference type="NCBI Taxonomy" id="682080"/>
    <lineage>
        <taxon>Eukaryota</taxon>
        <taxon>Fungi</taxon>
        <taxon>Dikarya</taxon>
        <taxon>Ascomycota</taxon>
        <taxon>Pezizomycotina</taxon>
        <taxon>Dothideomycetes</taxon>
        <taxon>Pleosporomycetidae</taxon>
        <taxon>Pleosporales</taxon>
        <taxon>Tetraplosphaeriaceae</taxon>
        <taxon>Polyplosphaeria</taxon>
    </lineage>
</organism>
<proteinExistence type="predicted"/>